<evidence type="ECO:0000313" key="1">
    <source>
        <dbReference type="EMBL" id="KAJ3552121.1"/>
    </source>
</evidence>
<protein>
    <submittedName>
        <fullName evidence="1">Uncharacterized protein</fullName>
    </submittedName>
</protein>
<reference evidence="1" key="1">
    <citation type="submission" date="2022-07" db="EMBL/GenBank/DDBJ databases">
        <title>Genome Sequence of Phlebia brevispora.</title>
        <authorList>
            <person name="Buettner E."/>
        </authorList>
    </citation>
    <scope>NUCLEOTIDE SEQUENCE</scope>
    <source>
        <strain evidence="1">MPL23</strain>
    </source>
</reference>
<dbReference type="EMBL" id="JANHOG010000703">
    <property type="protein sequence ID" value="KAJ3552121.1"/>
    <property type="molecule type" value="Genomic_DNA"/>
</dbReference>
<evidence type="ECO:0000313" key="2">
    <source>
        <dbReference type="Proteomes" id="UP001148662"/>
    </source>
</evidence>
<organism evidence="1 2">
    <name type="scientific">Phlebia brevispora</name>
    <dbReference type="NCBI Taxonomy" id="194682"/>
    <lineage>
        <taxon>Eukaryota</taxon>
        <taxon>Fungi</taxon>
        <taxon>Dikarya</taxon>
        <taxon>Basidiomycota</taxon>
        <taxon>Agaricomycotina</taxon>
        <taxon>Agaricomycetes</taxon>
        <taxon>Polyporales</taxon>
        <taxon>Meruliaceae</taxon>
        <taxon>Phlebia</taxon>
    </lineage>
</organism>
<gene>
    <name evidence="1" type="ORF">NM688_g4320</name>
</gene>
<sequence>MGNEVLEELGISLDVEGFVSVGNYEQAKCRIEEARQATLDAAPSLEERDRIAKAWPLQDGKICLTAEPCC</sequence>
<name>A0ACC1T394_9APHY</name>
<dbReference type="Proteomes" id="UP001148662">
    <property type="component" value="Unassembled WGS sequence"/>
</dbReference>
<comment type="caution">
    <text evidence="1">The sequence shown here is derived from an EMBL/GenBank/DDBJ whole genome shotgun (WGS) entry which is preliminary data.</text>
</comment>
<accession>A0ACC1T394</accession>
<proteinExistence type="predicted"/>
<keyword evidence="2" id="KW-1185">Reference proteome</keyword>